<reference evidence="2" key="2">
    <citation type="submission" date="2024-04" db="EMBL/GenBank/DDBJ databases">
        <authorList>
            <person name="Chen Y."/>
            <person name="Shah S."/>
            <person name="Dougan E. K."/>
            <person name="Thang M."/>
            <person name="Chan C."/>
        </authorList>
    </citation>
    <scope>NUCLEOTIDE SEQUENCE [LARGE SCALE GENOMIC DNA]</scope>
</reference>
<dbReference type="AlphaFoldDB" id="A0A9P1C136"/>
<evidence type="ECO:0000313" key="2">
    <source>
        <dbReference type="EMBL" id="CAL1136544.1"/>
    </source>
</evidence>
<keyword evidence="3" id="KW-1185">Reference proteome</keyword>
<comment type="caution">
    <text evidence="1">The sequence shown here is derived from an EMBL/GenBank/DDBJ whole genome shotgun (WGS) entry which is preliminary data.</text>
</comment>
<name>A0A9P1C136_9DINO</name>
<dbReference type="Proteomes" id="UP001152797">
    <property type="component" value="Unassembled WGS sequence"/>
</dbReference>
<evidence type="ECO:0000313" key="1">
    <source>
        <dbReference type="EMBL" id="CAI3983169.1"/>
    </source>
</evidence>
<dbReference type="EMBL" id="CAMXCT010000779">
    <property type="protein sequence ID" value="CAI3983169.1"/>
    <property type="molecule type" value="Genomic_DNA"/>
</dbReference>
<organism evidence="1">
    <name type="scientific">Cladocopium goreaui</name>
    <dbReference type="NCBI Taxonomy" id="2562237"/>
    <lineage>
        <taxon>Eukaryota</taxon>
        <taxon>Sar</taxon>
        <taxon>Alveolata</taxon>
        <taxon>Dinophyceae</taxon>
        <taxon>Suessiales</taxon>
        <taxon>Symbiodiniaceae</taxon>
        <taxon>Cladocopium</taxon>
    </lineage>
</organism>
<dbReference type="OrthoDB" id="5980503at2759"/>
<sequence>MAFRVSTLHTASGQDVCLEPALAPDEALEDLRRRAAYALRVGIRQVTLLNGDKELVGNCSVADVIDESTVQDLTVLLQPVLRVYRPQLKEAWKATGFVKLQKVAFPPSSGIDVNMMPFRMGDKASLPKQLKGYWPLIEACRLPQEEIGKVGFLTIQETDVTAGDAQRRPGLHLETPGVVMLDGRVLLTTARWGWGLAGFKRKEAKKTDDDFDPFEEDDQSDEILDGLDGDIKFVHTRLQGGIYTASTVENSARYWDLRFSDPAEVCGPLGDLEHMRQVLGSGEAAEAETLYWMSDATPHESVPLKEDSHRQYFRLVTSSVSLWYSKHSTENPLVKPDPSVTRIVDTDKFEDFPLVGRFERRGSDAGDKIWDVYAEHLGEGGERKLLEQQLGPL</sequence>
<proteinExistence type="predicted"/>
<evidence type="ECO:0000313" key="3">
    <source>
        <dbReference type="Proteomes" id="UP001152797"/>
    </source>
</evidence>
<dbReference type="EMBL" id="CAMXCT030000779">
    <property type="protein sequence ID" value="CAL4770481.1"/>
    <property type="molecule type" value="Genomic_DNA"/>
</dbReference>
<gene>
    <name evidence="1" type="ORF">C1SCF055_LOCUS10801</name>
</gene>
<protein>
    <submittedName>
        <fullName evidence="1">Uncharacterized protein</fullName>
    </submittedName>
</protein>
<accession>A0A9P1C136</accession>
<reference evidence="1" key="1">
    <citation type="submission" date="2022-10" db="EMBL/GenBank/DDBJ databases">
        <authorList>
            <person name="Chen Y."/>
            <person name="Dougan E. K."/>
            <person name="Chan C."/>
            <person name="Rhodes N."/>
            <person name="Thang M."/>
        </authorList>
    </citation>
    <scope>NUCLEOTIDE SEQUENCE</scope>
</reference>
<dbReference type="EMBL" id="CAMXCT020000779">
    <property type="protein sequence ID" value="CAL1136544.1"/>
    <property type="molecule type" value="Genomic_DNA"/>
</dbReference>